<accession>A0A934SH03</accession>
<dbReference type="RefSeq" id="WP_200687893.1">
    <property type="nucleotide sequence ID" value="NZ_JAEPRQ010000006.1"/>
</dbReference>
<dbReference type="GO" id="GO:0009882">
    <property type="term" value="F:blue light photoreceptor activity"/>
    <property type="evidence" value="ECO:0007669"/>
    <property type="project" value="InterPro"/>
</dbReference>
<dbReference type="PROSITE" id="PS50925">
    <property type="entry name" value="BLUF"/>
    <property type="match status" value="1"/>
</dbReference>
<dbReference type="InterPro" id="IPR036046">
    <property type="entry name" value="Acylphosphatase-like_dom_sf"/>
</dbReference>
<dbReference type="InterPro" id="IPR007024">
    <property type="entry name" value="BLUF_domain"/>
</dbReference>
<evidence type="ECO:0000313" key="2">
    <source>
        <dbReference type="EMBL" id="MBK4217269.1"/>
    </source>
</evidence>
<dbReference type="SUPFAM" id="SSF54975">
    <property type="entry name" value="Acylphosphatase/BLUF domain-like"/>
    <property type="match status" value="1"/>
</dbReference>
<dbReference type="Gene3D" id="3.30.70.100">
    <property type="match status" value="1"/>
</dbReference>
<feature type="domain" description="BLUF" evidence="1">
    <location>
        <begin position="10"/>
        <end position="101"/>
    </location>
</feature>
<organism evidence="2 3">
    <name type="scientific">Paracoccus caeni</name>
    <dbReference type="NCBI Taxonomy" id="657651"/>
    <lineage>
        <taxon>Bacteria</taxon>
        <taxon>Pseudomonadati</taxon>
        <taxon>Pseudomonadota</taxon>
        <taxon>Alphaproteobacteria</taxon>
        <taxon>Rhodobacterales</taxon>
        <taxon>Paracoccaceae</taxon>
        <taxon>Paracoccus</taxon>
    </lineage>
</organism>
<protein>
    <submittedName>
        <fullName evidence="2">BLUF domain-containing protein</fullName>
    </submittedName>
</protein>
<comment type="caution">
    <text evidence="2">The sequence shown here is derived from an EMBL/GenBank/DDBJ whole genome shotgun (WGS) entry which is preliminary data.</text>
</comment>
<dbReference type="AlphaFoldDB" id="A0A934SH03"/>
<dbReference type="SMART" id="SM01034">
    <property type="entry name" value="BLUF"/>
    <property type="match status" value="1"/>
</dbReference>
<keyword evidence="3" id="KW-1185">Reference proteome</keyword>
<gene>
    <name evidence="2" type="ORF">JJJ17_15165</name>
</gene>
<dbReference type="EMBL" id="JAEPRQ010000006">
    <property type="protein sequence ID" value="MBK4217269.1"/>
    <property type="molecule type" value="Genomic_DNA"/>
</dbReference>
<dbReference type="Pfam" id="PF04940">
    <property type="entry name" value="BLUF"/>
    <property type="match status" value="1"/>
</dbReference>
<proteinExistence type="predicted"/>
<dbReference type="GO" id="GO:0071949">
    <property type="term" value="F:FAD binding"/>
    <property type="evidence" value="ECO:0007669"/>
    <property type="project" value="InterPro"/>
</dbReference>
<reference evidence="2" key="1">
    <citation type="submission" date="2021-01" db="EMBL/GenBank/DDBJ databases">
        <title>Paracoccus amoyensis sp. nov., isolated from the surface seawater along the coast of Xiamen Island, China.</title>
        <authorList>
            <person name="Lyu L."/>
        </authorList>
    </citation>
    <scope>NUCLEOTIDE SEQUENCE</scope>
    <source>
        <strain evidence="2">MJ17</strain>
    </source>
</reference>
<sequence>MTNDLDFDGLAFLVYRSSAVDRLTETDLDDILHAARDRNQALSVTGCLHFEDGLFFQWIEGPAQAVGEVFQLIDDDPRHSDLTVLGQGPLDARRFQNWRMRYSDREHGSLMDWFANSEVATVDRKDYAGGVVAFLTAIAV</sequence>
<evidence type="ECO:0000313" key="3">
    <source>
        <dbReference type="Proteomes" id="UP000640485"/>
    </source>
</evidence>
<evidence type="ECO:0000259" key="1">
    <source>
        <dbReference type="PROSITE" id="PS50925"/>
    </source>
</evidence>
<dbReference type="Proteomes" id="UP000640485">
    <property type="component" value="Unassembled WGS sequence"/>
</dbReference>
<name>A0A934SH03_9RHOB</name>